<organism evidence="5 6">
    <name type="scientific">Ancylostoma duodenale</name>
    <dbReference type="NCBI Taxonomy" id="51022"/>
    <lineage>
        <taxon>Eukaryota</taxon>
        <taxon>Metazoa</taxon>
        <taxon>Ecdysozoa</taxon>
        <taxon>Nematoda</taxon>
        <taxon>Chromadorea</taxon>
        <taxon>Rhabditida</taxon>
        <taxon>Rhabditina</taxon>
        <taxon>Rhabditomorpha</taxon>
        <taxon>Strongyloidea</taxon>
        <taxon>Ancylostomatidae</taxon>
        <taxon>Ancylostomatinae</taxon>
        <taxon>Ancylostoma</taxon>
    </lineage>
</organism>
<dbReference type="Pfam" id="PF01060">
    <property type="entry name" value="TTR-52"/>
    <property type="match status" value="1"/>
</dbReference>
<evidence type="ECO:0000256" key="2">
    <source>
        <dbReference type="ARBA" id="ARBA00010112"/>
    </source>
</evidence>
<name>A0A0C2CFU7_9BILA</name>
<evidence type="ECO:0000256" key="4">
    <source>
        <dbReference type="ARBA" id="ARBA00022729"/>
    </source>
</evidence>
<reference evidence="5 6" key="1">
    <citation type="submission" date="2013-12" db="EMBL/GenBank/DDBJ databases">
        <title>Draft genome of the parsitic nematode Ancylostoma duodenale.</title>
        <authorList>
            <person name="Mitreva M."/>
        </authorList>
    </citation>
    <scope>NUCLEOTIDE SEQUENCE [LARGE SCALE GENOMIC DNA]</scope>
    <source>
        <strain evidence="5 6">Zhejiang</strain>
    </source>
</reference>
<gene>
    <name evidence="5" type="ORF">ANCDUO_14639</name>
</gene>
<dbReference type="InterPro" id="IPR001534">
    <property type="entry name" value="Transthyretin-like"/>
</dbReference>
<dbReference type="OrthoDB" id="5865764at2759"/>
<evidence type="ECO:0000313" key="5">
    <source>
        <dbReference type="EMBL" id="KIH55208.1"/>
    </source>
</evidence>
<dbReference type="InterPro" id="IPR038479">
    <property type="entry name" value="Transthyretin-like_sf"/>
</dbReference>
<dbReference type="GO" id="GO:0005576">
    <property type="term" value="C:extracellular region"/>
    <property type="evidence" value="ECO:0007669"/>
    <property type="project" value="UniProtKB-SubCell"/>
</dbReference>
<dbReference type="Gene3D" id="2.60.40.3330">
    <property type="match status" value="1"/>
</dbReference>
<comment type="subcellular location">
    <subcellularLocation>
        <location evidence="1">Secreted</location>
    </subcellularLocation>
</comment>
<evidence type="ECO:0000256" key="1">
    <source>
        <dbReference type="ARBA" id="ARBA00004613"/>
    </source>
</evidence>
<keyword evidence="6" id="KW-1185">Reference proteome</keyword>
<protein>
    <submittedName>
        <fullName evidence="5">Transthyretin-like family protein</fullName>
    </submittedName>
</protein>
<dbReference type="PANTHER" id="PTHR21700:SF118">
    <property type="entry name" value="TRANSTHYRETIN-LIKE FAMILY PROTEIN"/>
    <property type="match status" value="1"/>
</dbReference>
<proteinExistence type="inferred from homology"/>
<keyword evidence="3" id="KW-0964">Secreted</keyword>
<dbReference type="Proteomes" id="UP000054047">
    <property type="component" value="Unassembled WGS sequence"/>
</dbReference>
<evidence type="ECO:0000313" key="6">
    <source>
        <dbReference type="Proteomes" id="UP000054047"/>
    </source>
</evidence>
<accession>A0A0C2CFU7</accession>
<dbReference type="GO" id="GO:0009986">
    <property type="term" value="C:cell surface"/>
    <property type="evidence" value="ECO:0007669"/>
    <property type="project" value="InterPro"/>
</dbReference>
<dbReference type="AlphaFoldDB" id="A0A0C2CFU7"/>
<dbReference type="PANTHER" id="PTHR21700">
    <property type="entry name" value="TRANSTHYRETIN-LIKE FAMILY PROTEIN-RELATED"/>
    <property type="match status" value="1"/>
</dbReference>
<evidence type="ECO:0000256" key="3">
    <source>
        <dbReference type="ARBA" id="ARBA00022525"/>
    </source>
</evidence>
<dbReference type="EMBL" id="KN737734">
    <property type="protein sequence ID" value="KIH55208.1"/>
    <property type="molecule type" value="Genomic_DNA"/>
</dbReference>
<comment type="similarity">
    <text evidence="2">Belongs to the nematode transthyretin-like family.</text>
</comment>
<sequence length="137" mass="15246">MPYWWILCPMRERALLQLSLLPGLSLTCRMFRVVSVVALLMVCEALRDQSIAVKGRFLCGSEPAAKVRVKLIDVDTGLDPDDLLSQGYTDARGDFMLSGGTAELTEIDPVLKVYHDCNDVTVGGAPKVREYIHTYVR</sequence>
<keyword evidence="4" id="KW-0732">Signal</keyword>